<comment type="caution">
    <text evidence="2">The sequence shown here is derived from an EMBL/GenBank/DDBJ whole genome shotgun (WGS) entry which is preliminary data.</text>
</comment>
<organism evidence="2 3">
    <name type="scientific">Candidatus Cryptobacteroides avicola</name>
    <dbReference type="NCBI Taxonomy" id="2840757"/>
    <lineage>
        <taxon>Bacteria</taxon>
        <taxon>Pseudomonadati</taxon>
        <taxon>Bacteroidota</taxon>
        <taxon>Bacteroidia</taxon>
        <taxon>Bacteroidales</taxon>
        <taxon>Candidatus Cryptobacteroides</taxon>
    </lineage>
</organism>
<dbReference type="Proteomes" id="UP000725002">
    <property type="component" value="Unassembled WGS sequence"/>
</dbReference>
<dbReference type="PROSITE" id="PS51257">
    <property type="entry name" value="PROKAR_LIPOPROTEIN"/>
    <property type="match status" value="1"/>
</dbReference>
<reference evidence="2" key="2">
    <citation type="journal article" date="2021" name="PeerJ">
        <title>Extensive microbial diversity within the chicken gut microbiome revealed by metagenomics and culture.</title>
        <authorList>
            <person name="Gilroy R."/>
            <person name="Ravi A."/>
            <person name="Getino M."/>
            <person name="Pursley I."/>
            <person name="Horton D.L."/>
            <person name="Alikhan N.F."/>
            <person name="Baker D."/>
            <person name="Gharbi K."/>
            <person name="Hall N."/>
            <person name="Watson M."/>
            <person name="Adriaenssens E.M."/>
            <person name="Foster-Nyarko E."/>
            <person name="Jarju S."/>
            <person name="Secka A."/>
            <person name="Antonio M."/>
            <person name="Oren A."/>
            <person name="Chaudhuri R.R."/>
            <person name="La Ragione R."/>
            <person name="Hildebrand F."/>
            <person name="Pallen M.J."/>
        </authorList>
    </citation>
    <scope>NUCLEOTIDE SEQUENCE</scope>
    <source>
        <strain evidence="2">G3-8215</strain>
    </source>
</reference>
<protein>
    <submittedName>
        <fullName evidence="2">Uncharacterized protein</fullName>
    </submittedName>
</protein>
<gene>
    <name evidence="2" type="ORF">IAB75_05085</name>
</gene>
<proteinExistence type="predicted"/>
<accession>A0A940DS27</accession>
<evidence type="ECO:0000256" key="1">
    <source>
        <dbReference type="SAM" id="MobiDB-lite"/>
    </source>
</evidence>
<dbReference type="EMBL" id="JADILV010000035">
    <property type="protein sequence ID" value="MBO8483469.1"/>
    <property type="molecule type" value="Genomic_DNA"/>
</dbReference>
<feature type="compositionally biased region" description="Acidic residues" evidence="1">
    <location>
        <begin position="220"/>
        <end position="230"/>
    </location>
</feature>
<evidence type="ECO:0000313" key="2">
    <source>
        <dbReference type="EMBL" id="MBO8483469.1"/>
    </source>
</evidence>
<feature type="region of interest" description="Disordered" evidence="1">
    <location>
        <begin position="220"/>
        <end position="242"/>
    </location>
</feature>
<name>A0A940DS27_9BACT</name>
<sequence length="580" mass="61856">MKKILTYMSVVVLAAGCAEMYGPEQESTPVVKSDGIEIALVSDDKADTDSTVTFTLTPKGEALYYSYAIEASAQDSKPDSSVVYSGALQTAVADSVIKWTAEKPSATITVKGLMPNTQYQIYAVAGSPTGVPSSVSVQPFKTTDNVAPAIKSDYDANVLTISFPEAVTRNKDLPLAVKYYGMNTTNIDTGIPEGEFQIPEDSIKVSASGNSWTISIPVAAEEDDEEEDEVTPPAEGSAAEGHVLPEGAIYTVDLPEGAFKDNAGNATEAVTSTVVYEEGLGISPSGIYGQNDASTYGFAKFEATSFNDWEQPVVVEAAGKYALSLDYPFSKTAAATVVYKTGSKSITYTLTADSDFEVTDASHIVFKLPEAPELGADVTITLAAGSVQDIYGNVNDAWTATLKYSYGYTMKDVYGTYSYSCINGLTGQQNSGQMVITESDDPKYGNVMFTSFMGYDETFLYGTFDPVAGTLSVETLQDFAIEGDVMIGFGSLILSGNNVSLDGENPTVFNMPEAGRIVFNNGYFGLFTATLQGQIQGLTGAFTMFEAVKENTVSAKYTQKSSAAEMRVVTGNIDTHLFVR</sequence>
<evidence type="ECO:0000313" key="3">
    <source>
        <dbReference type="Proteomes" id="UP000725002"/>
    </source>
</evidence>
<reference evidence="2" key="1">
    <citation type="submission" date="2020-10" db="EMBL/GenBank/DDBJ databases">
        <authorList>
            <person name="Gilroy R."/>
        </authorList>
    </citation>
    <scope>NUCLEOTIDE SEQUENCE</scope>
    <source>
        <strain evidence="2">G3-8215</strain>
    </source>
</reference>
<dbReference type="AlphaFoldDB" id="A0A940DS27"/>